<comment type="subcellular location">
    <subcellularLocation>
        <location evidence="1">Cell membrane</location>
        <topology evidence="1">Multi-pass membrane protein</topology>
    </subcellularLocation>
</comment>
<feature type="transmembrane region" description="Helical" evidence="9">
    <location>
        <begin position="164"/>
        <end position="183"/>
    </location>
</feature>
<evidence type="ECO:0000256" key="8">
    <source>
        <dbReference type="ARBA" id="ARBA00037998"/>
    </source>
</evidence>
<gene>
    <name evidence="10" type="ORF">CEV31_0040</name>
</gene>
<dbReference type="GO" id="GO:0006865">
    <property type="term" value="P:amino acid transport"/>
    <property type="evidence" value="ECO:0007669"/>
    <property type="project" value="UniProtKB-KW"/>
</dbReference>
<evidence type="ECO:0000313" key="10">
    <source>
        <dbReference type="EMBL" id="OYR23331.1"/>
    </source>
</evidence>
<feature type="transmembrane region" description="Helical" evidence="9">
    <location>
        <begin position="79"/>
        <end position="100"/>
    </location>
</feature>
<dbReference type="GO" id="GO:0005886">
    <property type="term" value="C:plasma membrane"/>
    <property type="evidence" value="ECO:0007669"/>
    <property type="project" value="UniProtKB-SubCell"/>
</dbReference>
<evidence type="ECO:0000256" key="6">
    <source>
        <dbReference type="ARBA" id="ARBA00022989"/>
    </source>
</evidence>
<feature type="transmembrane region" description="Helical" evidence="9">
    <location>
        <begin position="245"/>
        <end position="273"/>
    </location>
</feature>
<comment type="similarity">
    <text evidence="8">Belongs to the binding-protein-dependent transport system permease family. LivHM subfamily.</text>
</comment>
<feature type="transmembrane region" description="Helical" evidence="9">
    <location>
        <begin position="285"/>
        <end position="306"/>
    </location>
</feature>
<protein>
    <submittedName>
        <fullName evidence="10">Branched-chain amino acid transport system / permease component family protein</fullName>
    </submittedName>
</protein>
<dbReference type="GO" id="GO:0022857">
    <property type="term" value="F:transmembrane transporter activity"/>
    <property type="evidence" value="ECO:0007669"/>
    <property type="project" value="InterPro"/>
</dbReference>
<feature type="transmembrane region" description="Helical" evidence="9">
    <location>
        <begin position="55"/>
        <end position="72"/>
    </location>
</feature>
<keyword evidence="2" id="KW-0813">Transport</keyword>
<name>A0A256G9L5_9HYPH</name>
<dbReference type="PANTHER" id="PTHR11795">
    <property type="entry name" value="BRANCHED-CHAIN AMINO ACID TRANSPORT SYSTEM PERMEASE PROTEIN LIVH"/>
    <property type="match status" value="1"/>
</dbReference>
<keyword evidence="5" id="KW-0029">Amino-acid transport</keyword>
<proteinExistence type="inferred from homology"/>
<evidence type="ECO:0000256" key="1">
    <source>
        <dbReference type="ARBA" id="ARBA00004651"/>
    </source>
</evidence>
<dbReference type="PANTHER" id="PTHR11795:SF442">
    <property type="entry name" value="ABC TRANSPORTER ATP-BINDING PROTEIN"/>
    <property type="match status" value="1"/>
</dbReference>
<keyword evidence="11" id="KW-1185">Reference proteome</keyword>
<keyword evidence="3" id="KW-1003">Cell membrane</keyword>
<comment type="caution">
    <text evidence="10">The sequence shown here is derived from an EMBL/GenBank/DDBJ whole genome shotgun (WGS) entry which is preliminary data.</text>
</comment>
<organism evidence="10 11">
    <name type="scientific">Brucella thiophenivorans</name>
    <dbReference type="NCBI Taxonomy" id="571255"/>
    <lineage>
        <taxon>Bacteria</taxon>
        <taxon>Pseudomonadati</taxon>
        <taxon>Pseudomonadota</taxon>
        <taxon>Alphaproteobacteria</taxon>
        <taxon>Hyphomicrobiales</taxon>
        <taxon>Brucellaceae</taxon>
        <taxon>Brucella/Ochrobactrum group</taxon>
        <taxon>Brucella</taxon>
    </lineage>
</organism>
<keyword evidence="7 9" id="KW-0472">Membrane</keyword>
<dbReference type="Proteomes" id="UP000215590">
    <property type="component" value="Unassembled WGS sequence"/>
</dbReference>
<dbReference type="EMBL" id="NNRJ01000001">
    <property type="protein sequence ID" value="OYR23331.1"/>
    <property type="molecule type" value="Genomic_DNA"/>
</dbReference>
<sequence length="313" mass="33635">MGRLATLSPLTSARLGNVMSFFLFNALNGLQLSMLIFLMAIGLTIIFGLMDTLNLAHGAFYMVGAYFGYALFSTTGNFWIALIIAPLLPLLLGFVLQYFVLQPLKDKGRSAHLDMALLTFGLLFFVIGVIDLIFFETLGLTFLSIDKPEFLRGAVNIGILYPTYRLFIIIIGLTVALSAWFVLERTVLGAVVRAGVDDNEMVRAMGINIYLVFALVFALGCGLAGFAGVVAGAELSIDVNMGVQILIPTLVVVILGGLGSVKGCFIGAIIVGMTDTLSQAYLPEASTFAIYILLAATLIVRPLGLFGRPQQTI</sequence>
<evidence type="ECO:0000313" key="11">
    <source>
        <dbReference type="Proteomes" id="UP000215590"/>
    </source>
</evidence>
<dbReference type="AlphaFoldDB" id="A0A256G9L5"/>
<feature type="transmembrane region" description="Helical" evidence="9">
    <location>
        <begin position="120"/>
        <end position="143"/>
    </location>
</feature>
<dbReference type="CDD" id="cd06582">
    <property type="entry name" value="TM_PBP1_LivH_like"/>
    <property type="match status" value="1"/>
</dbReference>
<evidence type="ECO:0000256" key="5">
    <source>
        <dbReference type="ARBA" id="ARBA00022970"/>
    </source>
</evidence>
<evidence type="ECO:0000256" key="9">
    <source>
        <dbReference type="SAM" id="Phobius"/>
    </source>
</evidence>
<dbReference type="Pfam" id="PF02653">
    <property type="entry name" value="BPD_transp_2"/>
    <property type="match status" value="1"/>
</dbReference>
<dbReference type="InterPro" id="IPR052157">
    <property type="entry name" value="BCAA_transport_permease"/>
</dbReference>
<dbReference type="InterPro" id="IPR001851">
    <property type="entry name" value="ABC_transp_permease"/>
</dbReference>
<evidence type="ECO:0000256" key="7">
    <source>
        <dbReference type="ARBA" id="ARBA00023136"/>
    </source>
</evidence>
<keyword evidence="6 9" id="KW-1133">Transmembrane helix</keyword>
<feature type="transmembrane region" description="Helical" evidence="9">
    <location>
        <begin position="209"/>
        <end position="233"/>
    </location>
</feature>
<accession>A0A256G9L5</accession>
<feature type="transmembrane region" description="Helical" evidence="9">
    <location>
        <begin position="21"/>
        <end position="49"/>
    </location>
</feature>
<keyword evidence="4 9" id="KW-0812">Transmembrane</keyword>
<evidence type="ECO:0000256" key="2">
    <source>
        <dbReference type="ARBA" id="ARBA00022448"/>
    </source>
</evidence>
<evidence type="ECO:0000256" key="3">
    <source>
        <dbReference type="ARBA" id="ARBA00022475"/>
    </source>
</evidence>
<evidence type="ECO:0000256" key="4">
    <source>
        <dbReference type="ARBA" id="ARBA00022692"/>
    </source>
</evidence>
<reference evidence="10 11" key="1">
    <citation type="submission" date="2017-07" db="EMBL/GenBank/DDBJ databases">
        <title>Phylogenetic study on the rhizospheric bacterium Ochrobactrum sp. A44.</title>
        <authorList>
            <person name="Krzyzanowska D.M."/>
            <person name="Ossowicki A."/>
            <person name="Rajewska M."/>
            <person name="Maciag T."/>
            <person name="Kaczynski Z."/>
            <person name="Czerwicka M."/>
            <person name="Jafra S."/>
        </authorList>
    </citation>
    <scope>NUCLEOTIDE SEQUENCE [LARGE SCALE GENOMIC DNA]</scope>
    <source>
        <strain evidence="10 11">DSM 7216</strain>
    </source>
</reference>